<organism evidence="1 2">
    <name type="scientific">Teratosphaeria destructans</name>
    <dbReference type="NCBI Taxonomy" id="418781"/>
    <lineage>
        <taxon>Eukaryota</taxon>
        <taxon>Fungi</taxon>
        <taxon>Dikarya</taxon>
        <taxon>Ascomycota</taxon>
        <taxon>Pezizomycotina</taxon>
        <taxon>Dothideomycetes</taxon>
        <taxon>Dothideomycetidae</taxon>
        <taxon>Mycosphaerellales</taxon>
        <taxon>Teratosphaeriaceae</taxon>
        <taxon>Teratosphaeria</taxon>
    </lineage>
</organism>
<dbReference type="AlphaFoldDB" id="A0A9W7W3P9"/>
<reference evidence="1 2" key="2">
    <citation type="journal article" date="2021" name="Curr. Genet.">
        <title>Genetic response to nitrogen starvation in the aggressive Eucalyptus foliar pathogen Teratosphaeria destructans.</title>
        <authorList>
            <person name="Havenga M."/>
            <person name="Wingfield B.D."/>
            <person name="Wingfield M.J."/>
            <person name="Dreyer L.L."/>
            <person name="Roets F."/>
            <person name="Aylward J."/>
        </authorList>
    </citation>
    <scope>NUCLEOTIDE SEQUENCE [LARGE SCALE GENOMIC DNA]</scope>
    <source>
        <strain evidence="1">CMW44962</strain>
    </source>
</reference>
<sequence length="127" mass="14477">MPKCLTSMAQSYIHGPAAYMLHRSKPDLPITGQQKSLEIALKQRAQIHKDKRQYGLPAKAIFYLLRKSSVWVRQEDAEICNNVGRMRAAKHAASTKIRWTSDSKRARWDGRIVTQRIVDDDDVGGKD</sequence>
<reference evidence="1 2" key="1">
    <citation type="journal article" date="2018" name="IMA Fungus">
        <title>IMA Genome-F 10: Nine draft genome sequences of Claviceps purpurea s.lat., including C. arundinis, C. humidiphila, and C. cf. spartinae, pseudomolecules for the pitch canker pathogen Fusarium circinatum, draft genome of Davidsoniella eucalypti, Grosmannia galeiformis, Quambalaria eucalypti, and Teratosphaeria destructans.</title>
        <authorList>
            <person name="Wingfield B.D."/>
            <person name="Liu M."/>
            <person name="Nguyen H.D."/>
            <person name="Lane F.A."/>
            <person name="Morgan S.W."/>
            <person name="De Vos L."/>
            <person name="Wilken P.M."/>
            <person name="Duong T.A."/>
            <person name="Aylward J."/>
            <person name="Coetzee M.P."/>
            <person name="Dadej K."/>
            <person name="De Beer Z.W."/>
            <person name="Findlay W."/>
            <person name="Havenga M."/>
            <person name="Kolarik M."/>
            <person name="Menzies J.G."/>
            <person name="Naidoo K."/>
            <person name="Pochopski O."/>
            <person name="Shoukouhi P."/>
            <person name="Santana Q.C."/>
            <person name="Seifert K.A."/>
            <person name="Soal N."/>
            <person name="Steenkamp E.T."/>
            <person name="Tatham C.T."/>
            <person name="van der Nest M.A."/>
            <person name="Wingfield M.J."/>
        </authorList>
    </citation>
    <scope>NUCLEOTIDE SEQUENCE [LARGE SCALE GENOMIC DNA]</scope>
    <source>
        <strain evidence="1">CMW44962</strain>
    </source>
</reference>
<evidence type="ECO:0000313" key="2">
    <source>
        <dbReference type="Proteomes" id="UP001138500"/>
    </source>
</evidence>
<evidence type="ECO:0000313" key="1">
    <source>
        <dbReference type="EMBL" id="KAH9831907.1"/>
    </source>
</evidence>
<gene>
    <name evidence="1" type="ORF">Tdes44962_MAKER08853</name>
</gene>
<name>A0A9W7W3P9_9PEZI</name>
<dbReference type="Proteomes" id="UP001138500">
    <property type="component" value="Unassembled WGS sequence"/>
</dbReference>
<protein>
    <submittedName>
        <fullName evidence="1">Uncharacterized protein</fullName>
    </submittedName>
</protein>
<keyword evidence="2" id="KW-1185">Reference proteome</keyword>
<proteinExistence type="predicted"/>
<dbReference type="EMBL" id="RIBY02001147">
    <property type="protein sequence ID" value="KAH9831907.1"/>
    <property type="molecule type" value="Genomic_DNA"/>
</dbReference>
<accession>A0A9W7W3P9</accession>
<comment type="caution">
    <text evidence="1">The sequence shown here is derived from an EMBL/GenBank/DDBJ whole genome shotgun (WGS) entry which is preliminary data.</text>
</comment>